<dbReference type="AlphaFoldDB" id="F7PR07"/>
<reference evidence="3 4" key="1">
    <citation type="journal article" date="2014" name="Environ. Microbiol.">
        <title>Halorhabdus tiamatea: proteogenomics and glycosidase activity measurements identify the first cultivated euryarchaeon from a deep-sea anoxic brine lake as potential polysaccharide degrader.</title>
        <authorList>
            <person name="Werner J."/>
            <person name="Ferrer M."/>
            <person name="Michel G."/>
            <person name="Mann A.J."/>
            <person name="Huang S."/>
            <person name="Juarez S."/>
            <person name="Ciordia S."/>
            <person name="Albar J.P."/>
            <person name="Alcaide M."/>
            <person name="La Cono V."/>
            <person name="Yakimov M.M."/>
            <person name="Antunes A."/>
            <person name="Taborda M."/>
            <person name="Da Costa M.S."/>
            <person name="Amann R.I."/>
            <person name="Gloeckner F.O."/>
            <person name="Golyshina O.V."/>
            <person name="Golyshin P.N."/>
            <person name="Teeling H."/>
        </authorList>
    </citation>
    <scope>NUCLEOTIDE SEQUENCE [LARGE SCALE GENOMIC DNA]</scope>
    <source>
        <strain evidence="4">SARL4B</strain>
        <plasmid evidence="3">pHTIA</plasmid>
    </source>
</reference>
<feature type="domain" description="DUF7998" evidence="2">
    <location>
        <begin position="15"/>
        <end position="163"/>
    </location>
</feature>
<sequence>MAGFPSPFGNDDSDLFDDYDAFEPDTIPQPGHFLEDQNVLTGEEHVAFHQVTKEIFEERKVYDMTFNYNLARLNLDTRHTNAGYRYAEEVENLSVLRAEFTPTTPFCPQTHTLTIGSFRAWNGLADRHDYELVRVRAADMHHQSEAINDQLKEIEEKYVETGDPTVEATESRDVGSNPMERSMREEGVSRGSPKSPF</sequence>
<evidence type="ECO:0000259" key="2">
    <source>
        <dbReference type="Pfam" id="PF25979"/>
    </source>
</evidence>
<dbReference type="KEGG" id="hti:HTIA_p2839"/>
<dbReference type="Pfam" id="PF25979">
    <property type="entry name" value="DUF7998"/>
    <property type="match status" value="1"/>
</dbReference>
<proteinExistence type="predicted"/>
<evidence type="ECO:0000313" key="4">
    <source>
        <dbReference type="Proteomes" id="UP000015381"/>
    </source>
</evidence>
<organism evidence="3 4">
    <name type="scientific">Halorhabdus tiamatea SARL4B</name>
    <dbReference type="NCBI Taxonomy" id="1033806"/>
    <lineage>
        <taxon>Archaea</taxon>
        <taxon>Methanobacteriati</taxon>
        <taxon>Methanobacteriota</taxon>
        <taxon>Stenosarchaea group</taxon>
        <taxon>Halobacteria</taxon>
        <taxon>Halobacteriales</taxon>
        <taxon>Haloarculaceae</taxon>
        <taxon>Halorhabdus</taxon>
    </lineage>
</organism>
<dbReference type="HOGENOM" id="CLU_113978_0_0_2"/>
<gene>
    <name evidence="3" type="ORF">HTIA_p2839</name>
</gene>
<feature type="region of interest" description="Disordered" evidence="1">
    <location>
        <begin position="159"/>
        <end position="197"/>
    </location>
</feature>
<dbReference type="RefSeq" id="WP_008528589.1">
    <property type="nucleotide sequence ID" value="NC_021913.1"/>
</dbReference>
<protein>
    <recommendedName>
        <fullName evidence="2">DUF7998 domain-containing protein</fullName>
    </recommendedName>
</protein>
<keyword evidence="4" id="KW-1185">Reference proteome</keyword>
<keyword evidence="3" id="KW-0614">Plasmid</keyword>
<dbReference type="Proteomes" id="UP000015381">
    <property type="component" value="Plasmid pHTIA"/>
</dbReference>
<evidence type="ECO:0000256" key="1">
    <source>
        <dbReference type="SAM" id="MobiDB-lite"/>
    </source>
</evidence>
<evidence type="ECO:0000313" key="3">
    <source>
        <dbReference type="EMBL" id="CCQ34941.1"/>
    </source>
</evidence>
<dbReference type="OrthoDB" id="169375at2157"/>
<dbReference type="PATRIC" id="fig|1033806.12.peg.2827"/>
<dbReference type="GeneID" id="23797673"/>
<geneLocation type="plasmid" evidence="3 4">
    <name>pHTIA</name>
</geneLocation>
<dbReference type="InterPro" id="IPR058311">
    <property type="entry name" value="DUF7998"/>
</dbReference>
<accession>F7PR07</accession>
<dbReference type="EMBL" id="HF571521">
    <property type="protein sequence ID" value="CCQ34941.1"/>
    <property type="molecule type" value="Genomic_DNA"/>
</dbReference>
<name>F7PR07_9EURY</name>